<evidence type="ECO:0000313" key="13">
    <source>
        <dbReference type="Proteomes" id="UP000215902"/>
    </source>
</evidence>
<evidence type="ECO:0000256" key="10">
    <source>
        <dbReference type="SAM" id="MobiDB-lite"/>
    </source>
</evidence>
<keyword evidence="7" id="KW-1015">Disulfide bond</keyword>
<reference evidence="12 13" key="1">
    <citation type="submission" date="2017-06" db="EMBL/GenBank/DDBJ databases">
        <title>A platform for efficient transgenesis in Macrostomum lignano, a flatworm model organism for stem cell research.</title>
        <authorList>
            <person name="Berezikov E."/>
        </authorList>
    </citation>
    <scope>NUCLEOTIDE SEQUENCE [LARGE SCALE GENOMIC DNA]</scope>
    <source>
        <strain evidence="12">DV1</strain>
        <tissue evidence="12">Whole organism</tissue>
    </source>
</reference>
<dbReference type="Pfam" id="PF01130">
    <property type="entry name" value="CD36"/>
    <property type="match status" value="1"/>
</dbReference>
<keyword evidence="6 11" id="KW-0472">Membrane</keyword>
<feature type="region of interest" description="Disordered" evidence="10">
    <location>
        <begin position="1"/>
        <end position="26"/>
    </location>
</feature>
<dbReference type="PRINTS" id="PR01609">
    <property type="entry name" value="CD36FAMILY"/>
</dbReference>
<dbReference type="GO" id="GO:0005044">
    <property type="term" value="F:scavenger receptor activity"/>
    <property type="evidence" value="ECO:0007669"/>
    <property type="project" value="TreeGrafter"/>
</dbReference>
<evidence type="ECO:0000256" key="1">
    <source>
        <dbReference type="ARBA" id="ARBA00004651"/>
    </source>
</evidence>
<dbReference type="PANTHER" id="PTHR11923">
    <property type="entry name" value="SCAVENGER RECEPTOR CLASS B TYPE-1 SR-B1"/>
    <property type="match status" value="1"/>
</dbReference>
<gene>
    <name evidence="12" type="ORF">BOX15_Mlig007933g1</name>
</gene>
<comment type="similarity">
    <text evidence="2">Belongs to the CD36 family.</text>
</comment>
<dbReference type="InterPro" id="IPR002159">
    <property type="entry name" value="CD36_fam"/>
</dbReference>
<comment type="subcellular location">
    <subcellularLocation>
        <location evidence="1">Cell membrane</location>
        <topology evidence="1">Multi-pass membrane protein</topology>
    </subcellularLocation>
</comment>
<dbReference type="STRING" id="282301.A0A267H4W3"/>
<dbReference type="AlphaFoldDB" id="A0A267H4W3"/>
<evidence type="ECO:0000256" key="6">
    <source>
        <dbReference type="ARBA" id="ARBA00023136"/>
    </source>
</evidence>
<evidence type="ECO:0000256" key="11">
    <source>
        <dbReference type="SAM" id="Phobius"/>
    </source>
</evidence>
<keyword evidence="4 11" id="KW-0812">Transmembrane</keyword>
<feature type="transmembrane region" description="Helical" evidence="11">
    <location>
        <begin position="34"/>
        <end position="61"/>
    </location>
</feature>
<evidence type="ECO:0000256" key="8">
    <source>
        <dbReference type="ARBA" id="ARBA00023170"/>
    </source>
</evidence>
<evidence type="ECO:0000256" key="7">
    <source>
        <dbReference type="ARBA" id="ARBA00023157"/>
    </source>
</evidence>
<keyword evidence="3" id="KW-1003">Cell membrane</keyword>
<dbReference type="GO" id="GO:0005886">
    <property type="term" value="C:plasma membrane"/>
    <property type="evidence" value="ECO:0007669"/>
    <property type="project" value="UniProtKB-SubCell"/>
</dbReference>
<dbReference type="InterPro" id="IPR005428">
    <property type="entry name" value="CD36/SCARB1/SNMP1"/>
</dbReference>
<dbReference type="Proteomes" id="UP000215902">
    <property type="component" value="Unassembled WGS sequence"/>
</dbReference>
<dbReference type="PRINTS" id="PR01610">
    <property type="entry name" value="CD36ANTIGEN"/>
</dbReference>
<sequence>HTMSQDVGHTDRDYLTPPDGVGGQKSTRCTKSRCALGSGIGFGFALICLSITVAVAFPVVFRNLIATMLPIANGSVTYSTWESPSDSTPIYMQFWLFNLTNGVEFLNGAKPAVEQIGPFTYEEQRNKGNITAYSNSTIAYKEYRSFHFRPDLSCCPEETELSIANLAYFTLTNMLRYSSSILQLLADDLFKSTHNPPVMHRSVKEILWGYDDPTLKFGAEIAKIVKYKINPTIGLFYGKNGSDDGEYLIFTGQSDVSHLALVDRWQFNTSLSNWDSKSSNMLNGTDGTMFPPFVDPKKRLYIYSTDICRSIYVTYAGPTSVRGIDLLRFTAPAEVFYNSTLNPENQGFCVGGVCLDSGVLNLTTCQPGVPALASQPHFYQAAQHYIDSVIGLQPSPDCSTVLDVEPNTGLVMRAAKKLQINLALVTGPGFHMSKSMKPVFMPIMWVNESATIGSDSADQFRGSVLLVVKAAAAVQWGSLAVGLVCFLACLSACVCQRARRNRQNFNSDTRPDINDVSVQGLNI</sequence>
<dbReference type="OrthoDB" id="18585at2759"/>
<name>A0A267H4W3_9PLAT</name>
<evidence type="ECO:0000256" key="9">
    <source>
        <dbReference type="ARBA" id="ARBA00023180"/>
    </source>
</evidence>
<evidence type="ECO:0000313" key="12">
    <source>
        <dbReference type="EMBL" id="PAA92734.1"/>
    </source>
</evidence>
<feature type="transmembrane region" description="Helical" evidence="11">
    <location>
        <begin position="476"/>
        <end position="495"/>
    </location>
</feature>
<accession>A0A267H4W3</accession>
<keyword evidence="5 11" id="KW-1133">Transmembrane helix</keyword>
<dbReference type="GO" id="GO:0005737">
    <property type="term" value="C:cytoplasm"/>
    <property type="evidence" value="ECO:0007669"/>
    <property type="project" value="TreeGrafter"/>
</dbReference>
<comment type="caution">
    <text evidence="12">The sequence shown here is derived from an EMBL/GenBank/DDBJ whole genome shotgun (WGS) entry which is preliminary data.</text>
</comment>
<dbReference type="PANTHER" id="PTHR11923:SF51">
    <property type="entry name" value="LYSOSOME MEMBRANE PROTEIN 2"/>
    <property type="match status" value="1"/>
</dbReference>
<evidence type="ECO:0000256" key="5">
    <source>
        <dbReference type="ARBA" id="ARBA00022989"/>
    </source>
</evidence>
<organism evidence="12 13">
    <name type="scientific">Macrostomum lignano</name>
    <dbReference type="NCBI Taxonomy" id="282301"/>
    <lineage>
        <taxon>Eukaryota</taxon>
        <taxon>Metazoa</taxon>
        <taxon>Spiralia</taxon>
        <taxon>Lophotrochozoa</taxon>
        <taxon>Platyhelminthes</taxon>
        <taxon>Rhabditophora</taxon>
        <taxon>Macrostomorpha</taxon>
        <taxon>Macrostomida</taxon>
        <taxon>Macrostomidae</taxon>
        <taxon>Macrostomum</taxon>
    </lineage>
</organism>
<evidence type="ECO:0000256" key="2">
    <source>
        <dbReference type="ARBA" id="ARBA00010532"/>
    </source>
</evidence>
<keyword evidence="13" id="KW-1185">Reference proteome</keyword>
<feature type="non-terminal residue" evidence="12">
    <location>
        <position position="1"/>
    </location>
</feature>
<evidence type="ECO:0008006" key="14">
    <source>
        <dbReference type="Google" id="ProtNLM"/>
    </source>
</evidence>
<evidence type="ECO:0000256" key="4">
    <source>
        <dbReference type="ARBA" id="ARBA00022692"/>
    </source>
</evidence>
<keyword evidence="9" id="KW-0325">Glycoprotein</keyword>
<protein>
    <recommendedName>
        <fullName evidence="14">Lysosome membrane protein 2</fullName>
    </recommendedName>
</protein>
<keyword evidence="8" id="KW-0675">Receptor</keyword>
<proteinExistence type="inferred from homology"/>
<evidence type="ECO:0000256" key="3">
    <source>
        <dbReference type="ARBA" id="ARBA00022475"/>
    </source>
</evidence>
<dbReference type="EMBL" id="NIVC01000040">
    <property type="protein sequence ID" value="PAA92734.1"/>
    <property type="molecule type" value="Genomic_DNA"/>
</dbReference>